<evidence type="ECO:0000313" key="2">
    <source>
        <dbReference type="Proteomes" id="UP001065298"/>
    </source>
</evidence>
<reference evidence="1" key="1">
    <citation type="submission" date="2022-06" db="EMBL/GenBank/DDBJ databases">
        <title>Fusarium solani species complex genomes reveal bases of compartmentalisation and animal pathogenesis.</title>
        <authorList>
            <person name="Tsai I.J."/>
        </authorList>
    </citation>
    <scope>NUCLEOTIDE SEQUENCE</scope>
    <source>
        <strain evidence="1">Fu6.1</strain>
    </source>
</reference>
<proteinExistence type="predicted"/>
<dbReference type="Proteomes" id="UP001065298">
    <property type="component" value="Chromosome 10"/>
</dbReference>
<name>A0ACC0QJ40_9HYPO</name>
<keyword evidence="2" id="KW-1185">Reference proteome</keyword>
<comment type="caution">
    <text evidence="1">The sequence shown here is derived from an EMBL/GenBank/DDBJ whole genome shotgun (WGS) entry which is preliminary data.</text>
</comment>
<dbReference type="EMBL" id="CM046512">
    <property type="protein sequence ID" value="KAI8654706.1"/>
    <property type="molecule type" value="Genomic_DNA"/>
</dbReference>
<gene>
    <name evidence="1" type="ORF">NCS57_01217500</name>
</gene>
<sequence>MDSPYMPIPLGSDIIPPESQSDLGVLCWEQDQLQLPLDISPCEQAALCLTDWDTDNSAMSEFFTEDVILGAGLSDSLREGAPLVHQLGNPSSVTHATGSSQASSNAATAFPADRDAAGKKHTVRPDIKLRSASSKPKKPSRRAPPGPKKEVRDRECHNLVEKQYRTRLKAQFEALLAVLLAAQPLGHHDGGASGAGLGQYLSRGQVLDAAKKRILRLEKELERVASERDRLLRDLACFAPERGLSC</sequence>
<accession>A0ACC0QJ40</accession>
<evidence type="ECO:0000313" key="1">
    <source>
        <dbReference type="EMBL" id="KAI8654706.1"/>
    </source>
</evidence>
<protein>
    <submittedName>
        <fullName evidence="1">BHLH domain-containing protein</fullName>
    </submittedName>
</protein>
<organism evidence="1 2">
    <name type="scientific">Fusarium keratoplasticum</name>
    <dbReference type="NCBI Taxonomy" id="1328300"/>
    <lineage>
        <taxon>Eukaryota</taxon>
        <taxon>Fungi</taxon>
        <taxon>Dikarya</taxon>
        <taxon>Ascomycota</taxon>
        <taxon>Pezizomycotina</taxon>
        <taxon>Sordariomycetes</taxon>
        <taxon>Hypocreomycetidae</taxon>
        <taxon>Hypocreales</taxon>
        <taxon>Nectriaceae</taxon>
        <taxon>Fusarium</taxon>
        <taxon>Fusarium solani species complex</taxon>
    </lineage>
</organism>